<feature type="compositionally biased region" description="Low complexity" evidence="11">
    <location>
        <begin position="340"/>
        <end position="361"/>
    </location>
</feature>
<evidence type="ECO:0000313" key="13">
    <source>
        <dbReference type="Proteomes" id="UP000494363"/>
    </source>
</evidence>
<dbReference type="InterPro" id="IPR003664">
    <property type="entry name" value="FA_synthesis"/>
</dbReference>
<evidence type="ECO:0000256" key="2">
    <source>
        <dbReference type="ARBA" id="ARBA00022490"/>
    </source>
</evidence>
<dbReference type="GO" id="GO:0005737">
    <property type="term" value="C:cytoplasm"/>
    <property type="evidence" value="ECO:0007669"/>
    <property type="project" value="UniProtKB-SubCell"/>
</dbReference>
<evidence type="ECO:0000256" key="11">
    <source>
        <dbReference type="SAM" id="MobiDB-lite"/>
    </source>
</evidence>
<keyword evidence="6 10" id="KW-0594">Phospholipid biosynthesis</keyword>
<dbReference type="HAMAP" id="MF_00019">
    <property type="entry name" value="PlsX"/>
    <property type="match status" value="1"/>
</dbReference>
<sequence length="403" mass="42437">MTVKLTIDCMGGDHGPSVTVPAAVNFVRSHPDAQLMLVGIESAIRAQLKKLKALNEPALTVVPATEIVAMDDPVEIALRKKKDSSMRVALNRVKEDDAQACISAGNTGALMAVSRYVLKTLPGIERPAIAFALPNPTGYTTMLDLGANVDCEPQHLLQFAEMGHALVSALEGKERPTIGLLNIGEEVIKGNETIKRAGELLRASTLNFRGNVEGDDIYKGTTDVIVCDGFVGNVALKTSEGLAQMLSDIIKEEFGRSWLTKVMAVLALPVLLRFKKRVDHRQYNGAALLGLRSLVIKSHGSADAYAFEWAIKRAYDAVKNGVLERLARAMEENAGSLEQAKQAARDASSAAATANPGDPANPANPTPADPAAPANPAGAVSSGGPSGPLAGRAEPYAASSSKA</sequence>
<evidence type="ECO:0000256" key="4">
    <source>
        <dbReference type="ARBA" id="ARBA00022679"/>
    </source>
</evidence>
<keyword evidence="4 10" id="KW-0808">Transferase</keyword>
<evidence type="ECO:0000256" key="10">
    <source>
        <dbReference type="HAMAP-Rule" id="MF_00019"/>
    </source>
</evidence>
<dbReference type="GO" id="GO:0008654">
    <property type="term" value="P:phospholipid biosynthetic process"/>
    <property type="evidence" value="ECO:0007669"/>
    <property type="project" value="UniProtKB-KW"/>
</dbReference>
<evidence type="ECO:0000256" key="7">
    <source>
        <dbReference type="ARBA" id="ARBA00023264"/>
    </source>
</evidence>
<dbReference type="GO" id="GO:0006633">
    <property type="term" value="P:fatty acid biosynthetic process"/>
    <property type="evidence" value="ECO:0007669"/>
    <property type="project" value="UniProtKB-UniRule"/>
</dbReference>
<reference evidence="12 13" key="1">
    <citation type="submission" date="2020-04" db="EMBL/GenBank/DDBJ databases">
        <authorList>
            <person name="De Canck E."/>
        </authorList>
    </citation>
    <scope>NUCLEOTIDE SEQUENCE [LARGE SCALE GENOMIC DNA]</scope>
    <source>
        <strain evidence="12 13">LMG 29542</strain>
    </source>
</reference>
<dbReference type="InterPro" id="IPR012281">
    <property type="entry name" value="Phospholipid_synth_PlsX-like"/>
</dbReference>
<keyword evidence="12" id="KW-0012">Acyltransferase</keyword>
<accession>A0A6J5DK82</accession>
<comment type="similarity">
    <text evidence="10">Belongs to the PlsX family.</text>
</comment>
<dbReference type="NCBIfam" id="TIGR00182">
    <property type="entry name" value="plsX"/>
    <property type="match status" value="1"/>
</dbReference>
<dbReference type="UniPathway" id="UPA00085"/>
<dbReference type="PANTHER" id="PTHR30100">
    <property type="entry name" value="FATTY ACID/PHOSPHOLIPID SYNTHESIS PROTEIN PLSX"/>
    <property type="match status" value="1"/>
</dbReference>
<gene>
    <name evidence="10 12" type="primary">plsX</name>
    <name evidence="12" type="ORF">LMG29542_02017</name>
</gene>
<keyword evidence="5 10" id="KW-0443">Lipid metabolism</keyword>
<dbReference type="SUPFAM" id="SSF53659">
    <property type="entry name" value="Isocitrate/Isopropylmalate dehydrogenase-like"/>
    <property type="match status" value="1"/>
</dbReference>
<dbReference type="PANTHER" id="PTHR30100:SF1">
    <property type="entry name" value="PHOSPHATE ACYLTRANSFERASE"/>
    <property type="match status" value="1"/>
</dbReference>
<evidence type="ECO:0000256" key="9">
    <source>
        <dbReference type="ARBA" id="ARBA00046608"/>
    </source>
</evidence>
<dbReference type="RefSeq" id="WP_175226310.1">
    <property type="nucleotide sequence ID" value="NZ_CADIKH010000008.1"/>
</dbReference>
<comment type="subcellular location">
    <subcellularLocation>
        <location evidence="10">Cytoplasm</location>
    </subcellularLocation>
    <text evidence="10">Associated with the membrane possibly through PlsY.</text>
</comment>
<proteinExistence type="inferred from homology"/>
<evidence type="ECO:0000256" key="3">
    <source>
        <dbReference type="ARBA" id="ARBA00022516"/>
    </source>
</evidence>
<keyword evidence="3 10" id="KW-0444">Lipid biosynthesis</keyword>
<keyword evidence="7 10" id="KW-1208">Phospholipid metabolism</keyword>
<dbReference type="Proteomes" id="UP000494363">
    <property type="component" value="Unassembled WGS sequence"/>
</dbReference>
<keyword evidence="2 10" id="KW-0963">Cytoplasm</keyword>
<feature type="compositionally biased region" description="Low complexity" evidence="11">
    <location>
        <begin position="371"/>
        <end position="391"/>
    </location>
</feature>
<dbReference type="PIRSF" id="PIRSF002465">
    <property type="entry name" value="Phsphlp_syn_PlsX"/>
    <property type="match status" value="1"/>
</dbReference>
<dbReference type="Pfam" id="PF02504">
    <property type="entry name" value="FA_synthesis"/>
    <property type="match status" value="1"/>
</dbReference>
<evidence type="ECO:0000256" key="1">
    <source>
        <dbReference type="ARBA" id="ARBA00001232"/>
    </source>
</evidence>
<dbReference type="EC" id="2.3.1.274" evidence="8 10"/>
<evidence type="ECO:0000256" key="5">
    <source>
        <dbReference type="ARBA" id="ARBA00023098"/>
    </source>
</evidence>
<comment type="function">
    <text evidence="10">Catalyzes the reversible formation of acyl-phosphate (acyl-PO(4)) from acyl-[acyl-carrier-protein] (acyl-ACP). This enzyme utilizes acyl-ACP as fatty acyl donor, but not acyl-CoA.</text>
</comment>
<protein>
    <recommendedName>
        <fullName evidence="8 10">Phosphate acyltransferase</fullName>
        <ecNumber evidence="8 10">2.3.1.274</ecNumber>
    </recommendedName>
    <alternativeName>
        <fullName evidence="10">Acyl-ACP phosphotransacylase</fullName>
    </alternativeName>
    <alternativeName>
        <fullName evidence="10">Acyl-[acyl-carrier-protein]--phosphate acyltransferase</fullName>
    </alternativeName>
    <alternativeName>
        <fullName evidence="10">Phosphate-acyl-ACP acyltransferase</fullName>
    </alternativeName>
</protein>
<evidence type="ECO:0000256" key="8">
    <source>
        <dbReference type="ARBA" id="ARBA00024069"/>
    </source>
</evidence>
<dbReference type="AlphaFoldDB" id="A0A6J5DK82"/>
<dbReference type="Gene3D" id="3.40.718.10">
    <property type="entry name" value="Isopropylmalate Dehydrogenase"/>
    <property type="match status" value="1"/>
</dbReference>
<feature type="region of interest" description="Disordered" evidence="11">
    <location>
        <begin position="337"/>
        <end position="403"/>
    </location>
</feature>
<comment type="subunit">
    <text evidence="9 10">Homodimer. Probably interacts with PlsY.</text>
</comment>
<comment type="catalytic activity">
    <reaction evidence="1 10">
        <text>a fatty acyl-[ACP] + phosphate = an acyl phosphate + holo-[ACP]</text>
        <dbReference type="Rhea" id="RHEA:42292"/>
        <dbReference type="Rhea" id="RHEA-COMP:9685"/>
        <dbReference type="Rhea" id="RHEA-COMP:14125"/>
        <dbReference type="ChEBI" id="CHEBI:43474"/>
        <dbReference type="ChEBI" id="CHEBI:59918"/>
        <dbReference type="ChEBI" id="CHEBI:64479"/>
        <dbReference type="ChEBI" id="CHEBI:138651"/>
        <dbReference type="EC" id="2.3.1.274"/>
    </reaction>
</comment>
<organism evidence="12 13">
    <name type="scientific">Paraburkholderia humisilvae</name>
    <dbReference type="NCBI Taxonomy" id="627669"/>
    <lineage>
        <taxon>Bacteria</taxon>
        <taxon>Pseudomonadati</taxon>
        <taxon>Pseudomonadota</taxon>
        <taxon>Betaproteobacteria</taxon>
        <taxon>Burkholderiales</taxon>
        <taxon>Burkholderiaceae</taxon>
        <taxon>Paraburkholderia</taxon>
    </lineage>
</organism>
<name>A0A6J5DK82_9BURK</name>
<evidence type="ECO:0000313" key="12">
    <source>
        <dbReference type="EMBL" id="CAB3753415.1"/>
    </source>
</evidence>
<evidence type="ECO:0000256" key="6">
    <source>
        <dbReference type="ARBA" id="ARBA00023209"/>
    </source>
</evidence>
<dbReference type="EMBL" id="CADIKH010000008">
    <property type="protein sequence ID" value="CAB3753415.1"/>
    <property type="molecule type" value="Genomic_DNA"/>
</dbReference>
<dbReference type="GO" id="GO:0043811">
    <property type="term" value="F:phosphate:acyl-[acyl carrier protein] acyltransferase activity"/>
    <property type="evidence" value="ECO:0007669"/>
    <property type="project" value="UniProtKB-UniRule"/>
</dbReference>
<keyword evidence="13" id="KW-1185">Reference proteome</keyword>
<comment type="pathway">
    <text evidence="10">Lipid metabolism; phospholipid metabolism.</text>
</comment>